<dbReference type="RefSeq" id="WP_036852888.1">
    <property type="nucleotide sequence ID" value="NZ_JQJD01000060.1"/>
</dbReference>
<organism evidence="1 2">
    <name type="scientific">Porphyromonas cangingivalis</name>
    <dbReference type="NCBI Taxonomy" id="36874"/>
    <lineage>
        <taxon>Bacteria</taxon>
        <taxon>Pseudomonadati</taxon>
        <taxon>Bacteroidota</taxon>
        <taxon>Bacteroidia</taxon>
        <taxon>Bacteroidales</taxon>
        <taxon>Porphyromonadaceae</taxon>
        <taxon>Porphyromonas</taxon>
    </lineage>
</organism>
<dbReference type="PROSITE" id="PS51257">
    <property type="entry name" value="PROKAR_LIPOPROTEIN"/>
    <property type="match status" value="1"/>
</dbReference>
<dbReference type="Proteomes" id="UP000030125">
    <property type="component" value="Unassembled WGS sequence"/>
</dbReference>
<gene>
    <name evidence="1" type="ORF">HQ35_10210</name>
</gene>
<evidence type="ECO:0000313" key="2">
    <source>
        <dbReference type="Proteomes" id="UP000030125"/>
    </source>
</evidence>
<accession>A0A0A2ELL4</accession>
<evidence type="ECO:0008006" key="3">
    <source>
        <dbReference type="Google" id="ProtNLM"/>
    </source>
</evidence>
<evidence type="ECO:0000313" key="1">
    <source>
        <dbReference type="EMBL" id="KGN78572.1"/>
    </source>
</evidence>
<sequence length="124" mass="14187">MKKLFLRAVFVLVATVAFSGCATLSIRSTLNSLKPGLSREQVMENRTIQYNLHATEFESDSYGNRIERLIFRLEVYDTNVLVGHDWVTLWFKNGKLVEKRNEFVPLPPALPPLPIPIQNNNNSK</sequence>
<keyword evidence="2" id="KW-1185">Reference proteome</keyword>
<dbReference type="EMBL" id="JQJD01000060">
    <property type="protein sequence ID" value="KGN78572.1"/>
    <property type="molecule type" value="Genomic_DNA"/>
</dbReference>
<comment type="caution">
    <text evidence="1">The sequence shown here is derived from an EMBL/GenBank/DDBJ whole genome shotgun (WGS) entry which is preliminary data.</text>
</comment>
<name>A0A0A2ELL4_PORCN</name>
<reference evidence="1 2" key="1">
    <citation type="submission" date="2014-08" db="EMBL/GenBank/DDBJ databases">
        <title>Porphyromonas cangingivalis strain:COT-109_OH1386 Genome sequencing.</title>
        <authorList>
            <person name="Wallis C."/>
            <person name="Deusch O."/>
            <person name="O'Flynn C."/>
            <person name="Davis I."/>
            <person name="Jospin G."/>
            <person name="Darling A.E."/>
            <person name="Coil D.A."/>
            <person name="Alexiev A."/>
            <person name="Horsfall A."/>
            <person name="Kirkwood N."/>
            <person name="Harris S."/>
            <person name="Eisen J.A."/>
        </authorList>
    </citation>
    <scope>NUCLEOTIDE SEQUENCE [LARGE SCALE GENOMIC DNA]</scope>
    <source>
        <strain evidence="2">COT-109 OH1386</strain>
    </source>
</reference>
<protein>
    <recommendedName>
        <fullName evidence="3">Lipoprotein</fullName>
    </recommendedName>
</protein>
<proteinExistence type="predicted"/>
<dbReference type="AlphaFoldDB" id="A0A0A2ELL4"/>
<dbReference type="STRING" id="36874.HQ34_07735"/>